<accession>A0A8T0PKD0</accession>
<dbReference type="EMBL" id="CM029051">
    <property type="protein sequence ID" value="KAG2562681.1"/>
    <property type="molecule type" value="Genomic_DNA"/>
</dbReference>
<evidence type="ECO:0000256" key="1">
    <source>
        <dbReference type="SAM" id="MobiDB-lite"/>
    </source>
</evidence>
<dbReference type="Proteomes" id="UP000823388">
    <property type="component" value="Chromosome 8K"/>
</dbReference>
<organism evidence="2 3">
    <name type="scientific">Panicum virgatum</name>
    <name type="common">Blackwell switchgrass</name>
    <dbReference type="NCBI Taxonomy" id="38727"/>
    <lineage>
        <taxon>Eukaryota</taxon>
        <taxon>Viridiplantae</taxon>
        <taxon>Streptophyta</taxon>
        <taxon>Embryophyta</taxon>
        <taxon>Tracheophyta</taxon>
        <taxon>Spermatophyta</taxon>
        <taxon>Magnoliopsida</taxon>
        <taxon>Liliopsida</taxon>
        <taxon>Poales</taxon>
        <taxon>Poaceae</taxon>
        <taxon>PACMAD clade</taxon>
        <taxon>Panicoideae</taxon>
        <taxon>Panicodae</taxon>
        <taxon>Paniceae</taxon>
        <taxon>Panicinae</taxon>
        <taxon>Panicum</taxon>
        <taxon>Panicum sect. Hiantes</taxon>
    </lineage>
</organism>
<keyword evidence="3" id="KW-1185">Reference proteome</keyword>
<evidence type="ECO:0000313" key="2">
    <source>
        <dbReference type="EMBL" id="KAG2562681.1"/>
    </source>
</evidence>
<evidence type="ECO:0000313" key="3">
    <source>
        <dbReference type="Proteomes" id="UP000823388"/>
    </source>
</evidence>
<sequence length="74" mass="8297">MARPKAGHYKSSEKEAASKTDYTFGEPLWTSVFSIELKTRMHKDEPTQLPLTTRGHSPSSSYKSRSLLTKVVAL</sequence>
<dbReference type="AlphaFoldDB" id="A0A8T0PKD0"/>
<proteinExistence type="predicted"/>
<name>A0A8T0PKD0_PANVG</name>
<feature type="region of interest" description="Disordered" evidence="1">
    <location>
        <begin position="44"/>
        <end position="65"/>
    </location>
</feature>
<reference evidence="2" key="1">
    <citation type="submission" date="2020-05" db="EMBL/GenBank/DDBJ databases">
        <title>WGS assembly of Panicum virgatum.</title>
        <authorList>
            <person name="Lovell J.T."/>
            <person name="Jenkins J."/>
            <person name="Shu S."/>
            <person name="Juenger T.E."/>
            <person name="Schmutz J."/>
        </authorList>
    </citation>
    <scope>NUCLEOTIDE SEQUENCE</scope>
    <source>
        <strain evidence="2">AP13</strain>
    </source>
</reference>
<gene>
    <name evidence="2" type="ORF">PVAP13_8KG399566</name>
</gene>
<comment type="caution">
    <text evidence="2">The sequence shown here is derived from an EMBL/GenBank/DDBJ whole genome shotgun (WGS) entry which is preliminary data.</text>
</comment>
<protein>
    <submittedName>
        <fullName evidence="2">Uncharacterized protein</fullName>
    </submittedName>
</protein>